<protein>
    <submittedName>
        <fullName evidence="4">Transglycosylase SLT domain-containing protein</fullName>
    </submittedName>
</protein>
<dbReference type="SUPFAM" id="SSF54106">
    <property type="entry name" value="LysM domain"/>
    <property type="match status" value="1"/>
</dbReference>
<name>A0A7C9HMA7_9GAMM</name>
<dbReference type="GO" id="GO:0000270">
    <property type="term" value="P:peptidoglycan metabolic process"/>
    <property type="evidence" value="ECO:0007669"/>
    <property type="project" value="InterPro"/>
</dbReference>
<proteinExistence type="inferred from homology"/>
<keyword evidence="5" id="KW-1185">Reference proteome</keyword>
<dbReference type="Pfam" id="PF01464">
    <property type="entry name" value="SLT"/>
    <property type="match status" value="1"/>
</dbReference>
<dbReference type="Proteomes" id="UP000479692">
    <property type="component" value="Unassembled WGS sequence"/>
</dbReference>
<dbReference type="GO" id="GO:0008933">
    <property type="term" value="F:peptidoglycan lytic transglycosylase activity"/>
    <property type="evidence" value="ECO:0007669"/>
    <property type="project" value="InterPro"/>
</dbReference>
<dbReference type="PANTHER" id="PTHR37423">
    <property type="entry name" value="SOLUBLE LYTIC MUREIN TRANSGLYCOSYLASE-RELATED"/>
    <property type="match status" value="1"/>
</dbReference>
<keyword evidence="2" id="KW-0732">Signal</keyword>
<dbReference type="SUPFAM" id="SSF53955">
    <property type="entry name" value="Lysozyme-like"/>
    <property type="match status" value="1"/>
</dbReference>
<evidence type="ECO:0000313" key="5">
    <source>
        <dbReference type="Proteomes" id="UP000479692"/>
    </source>
</evidence>
<evidence type="ECO:0000313" key="4">
    <source>
        <dbReference type="EMBL" id="MUV14196.1"/>
    </source>
</evidence>
<dbReference type="Pfam" id="PF01476">
    <property type="entry name" value="LysM"/>
    <property type="match status" value="1"/>
</dbReference>
<dbReference type="AlphaFoldDB" id="A0A7C9HMA7"/>
<comment type="caution">
    <text evidence="4">The sequence shown here is derived from an EMBL/GenBank/DDBJ whole genome shotgun (WGS) entry which is preliminary data.</text>
</comment>
<evidence type="ECO:0000259" key="3">
    <source>
        <dbReference type="PROSITE" id="PS51782"/>
    </source>
</evidence>
<feature type="signal peptide" evidence="2">
    <location>
        <begin position="1"/>
        <end position="24"/>
    </location>
</feature>
<dbReference type="InterPro" id="IPR023346">
    <property type="entry name" value="Lysozyme-like_dom_sf"/>
</dbReference>
<dbReference type="Gene3D" id="1.10.530.10">
    <property type="match status" value="1"/>
</dbReference>
<dbReference type="GO" id="GO:0016020">
    <property type="term" value="C:membrane"/>
    <property type="evidence" value="ECO:0007669"/>
    <property type="project" value="InterPro"/>
</dbReference>
<evidence type="ECO:0000256" key="1">
    <source>
        <dbReference type="ARBA" id="ARBA00007734"/>
    </source>
</evidence>
<organism evidence="4 5">
    <name type="scientific">Noviluteimonas gilva</name>
    <dbReference type="NCBI Taxonomy" id="2682097"/>
    <lineage>
        <taxon>Bacteria</taxon>
        <taxon>Pseudomonadati</taxon>
        <taxon>Pseudomonadota</taxon>
        <taxon>Gammaproteobacteria</taxon>
        <taxon>Lysobacterales</taxon>
        <taxon>Lysobacteraceae</taxon>
        <taxon>Noviluteimonas</taxon>
    </lineage>
</organism>
<dbReference type="InterPro" id="IPR000189">
    <property type="entry name" value="Transglyc_AS"/>
</dbReference>
<accession>A0A7C9HMA7</accession>
<feature type="domain" description="LysM" evidence="3">
    <location>
        <begin position="348"/>
        <end position="392"/>
    </location>
</feature>
<sequence>MRLRRRLAFGLAASLVLVAPVASAASQEIPLTPPRAEQAPVEDVLAPRNARSGRDIYTSFREGLADPSCPSGGSARWKQHFANAPRRMASANDDVLPLFGYVVDAVREAHLPTEYALIPFVESGYKAGARSPSGPAGLWQFIQTTARNHDVPMRAGYDGRLSPVDSTRAAVRYLKTLHGMFAGDWRLAVMAYNAGEYRVLGSLRRAGQNARNAKPETLPGLSPITHAYVQKLRALSCLLEQADDREEWMRSLDRPVAHLDAQVLPANIRTLDAFARARGLDAAQLRRFNPAFEGGRVVPRKDVALRVLAPVPMDDGVRVAMDTPAKAEAAATPSPVVGEVLATVSPKRSHTVARGESLSVIAHRYGVRTGELIALNKLDKGAKIRPGMVLRIDAEDASAATAAGP</sequence>
<dbReference type="PROSITE" id="PS51782">
    <property type="entry name" value="LYSM"/>
    <property type="match status" value="1"/>
</dbReference>
<dbReference type="InterPro" id="IPR036779">
    <property type="entry name" value="LysM_dom_sf"/>
</dbReference>
<dbReference type="InterPro" id="IPR008258">
    <property type="entry name" value="Transglycosylase_SLT_dom_1"/>
</dbReference>
<gene>
    <name evidence="4" type="ORF">GN331_08250</name>
</gene>
<comment type="similarity">
    <text evidence="1">Belongs to the transglycosylase Slt family.</text>
</comment>
<dbReference type="EMBL" id="WOXT01000002">
    <property type="protein sequence ID" value="MUV14196.1"/>
    <property type="molecule type" value="Genomic_DNA"/>
</dbReference>
<dbReference type="InterPro" id="IPR018392">
    <property type="entry name" value="LysM"/>
</dbReference>
<dbReference type="CDD" id="cd00118">
    <property type="entry name" value="LysM"/>
    <property type="match status" value="1"/>
</dbReference>
<dbReference type="SMART" id="SM00257">
    <property type="entry name" value="LysM"/>
    <property type="match status" value="1"/>
</dbReference>
<dbReference type="RefSeq" id="WP_156641509.1">
    <property type="nucleotide sequence ID" value="NZ_WOXT01000002.1"/>
</dbReference>
<dbReference type="CDD" id="cd16894">
    <property type="entry name" value="MltD-like"/>
    <property type="match status" value="1"/>
</dbReference>
<evidence type="ECO:0000256" key="2">
    <source>
        <dbReference type="SAM" id="SignalP"/>
    </source>
</evidence>
<dbReference type="Gene3D" id="3.10.350.10">
    <property type="entry name" value="LysM domain"/>
    <property type="match status" value="1"/>
</dbReference>
<dbReference type="PANTHER" id="PTHR37423:SF2">
    <property type="entry name" value="MEMBRANE-BOUND LYTIC MUREIN TRANSGLYCOSYLASE C"/>
    <property type="match status" value="1"/>
</dbReference>
<feature type="chain" id="PRO_5028884241" evidence="2">
    <location>
        <begin position="25"/>
        <end position="405"/>
    </location>
</feature>
<reference evidence="4 5" key="1">
    <citation type="submission" date="2019-12" db="EMBL/GenBank/DDBJ databases">
        <authorList>
            <person name="Xu J."/>
        </authorList>
    </citation>
    <scope>NUCLEOTIDE SEQUENCE [LARGE SCALE GENOMIC DNA]</scope>
    <source>
        <strain evidence="4 5">HX-5-24</strain>
    </source>
</reference>
<dbReference type="PROSITE" id="PS00922">
    <property type="entry name" value="TRANSGLYCOSYLASE"/>
    <property type="match status" value="1"/>
</dbReference>